<dbReference type="AlphaFoldDB" id="A0A3N2E0F1"/>
<dbReference type="NCBIfam" id="NF008673">
    <property type="entry name" value="PRK11678.1"/>
    <property type="match status" value="1"/>
</dbReference>
<dbReference type="EMBL" id="RKHR01000003">
    <property type="protein sequence ID" value="ROS05045.1"/>
    <property type="molecule type" value="Genomic_DNA"/>
</dbReference>
<dbReference type="GO" id="GO:0140662">
    <property type="term" value="F:ATP-dependent protein folding chaperone"/>
    <property type="evidence" value="ECO:0007669"/>
    <property type="project" value="InterPro"/>
</dbReference>
<dbReference type="SUPFAM" id="SSF53067">
    <property type="entry name" value="Actin-like ATPase domain"/>
    <property type="match status" value="2"/>
</dbReference>
<dbReference type="OrthoDB" id="9807934at2"/>
<dbReference type="Proteomes" id="UP000275394">
    <property type="component" value="Unassembled WGS sequence"/>
</dbReference>
<dbReference type="PANTHER" id="PTHR19375">
    <property type="entry name" value="HEAT SHOCK PROTEIN 70KDA"/>
    <property type="match status" value="1"/>
</dbReference>
<reference evidence="3 4" key="1">
    <citation type="submission" date="2018-11" db="EMBL/GenBank/DDBJ databases">
        <title>Genomic Encyclopedia of Type Strains, Phase IV (KMG-IV): sequencing the most valuable type-strain genomes for metagenomic binning, comparative biology and taxonomic classification.</title>
        <authorList>
            <person name="Goeker M."/>
        </authorList>
    </citation>
    <scope>NUCLEOTIDE SEQUENCE [LARGE SCALE GENOMIC DNA]</scope>
    <source>
        <strain evidence="3 4">DSM 100316</strain>
    </source>
</reference>
<name>A0A3N2E0F1_9GAMM</name>
<proteinExistence type="predicted"/>
<evidence type="ECO:0000313" key="4">
    <source>
        <dbReference type="Proteomes" id="UP000275394"/>
    </source>
</evidence>
<keyword evidence="1" id="KW-0547">Nucleotide-binding</keyword>
<dbReference type="RefSeq" id="WP_123710992.1">
    <property type="nucleotide sequence ID" value="NZ_RKHR01000003.1"/>
</dbReference>
<evidence type="ECO:0000256" key="1">
    <source>
        <dbReference type="ARBA" id="ARBA00022741"/>
    </source>
</evidence>
<dbReference type="GO" id="GO:0005524">
    <property type="term" value="F:ATP binding"/>
    <property type="evidence" value="ECO:0007669"/>
    <property type="project" value="UniProtKB-KW"/>
</dbReference>
<dbReference type="InterPro" id="IPR043129">
    <property type="entry name" value="ATPase_NBD"/>
</dbReference>
<comment type="caution">
    <text evidence="3">The sequence shown here is derived from an EMBL/GenBank/DDBJ whole genome shotgun (WGS) entry which is preliminary data.</text>
</comment>
<sequence>MISGFDYGTSNCAIGVLNNKDNQHSAVELLPLERGHAFIPSALYAIERELICENVARLIGNKTLQPDYLNLRSNQLNLARAVRSREGISADEQSLFIGLDAFDEYQAMTGEGYFVKSPKSFLGASGLRSEFLAFFEDIVTAMMQGIKQRAEKHLGDSITHTVIGRPVNFQGRDAEASNRQAIDILTIAAKRAGFQSIEFLFEPLAAGLDFEAKLTEDKTVLVVDVGGGTTDCAMVRMGPSFRDNELRENDFLGHSGERIGGNDLDIQLAGRSLMPVFGMESLLKNGLPMPTQTFWDAVSTNDVAAQTVFNSMQTEQRIQQWLLDSTEPELIQRLIKFRAEKQNYQLVRSAEQCKISLSDNMLCAVELSYIEEQLRCDVSREQFASAIERPLAKMTELMDEAILQAGQQPDLIYITGGSAKSPVIRQAIQQQLGDIEVVDGDHFGSVAAGLTVWANKVFR</sequence>
<dbReference type="InterPro" id="IPR013126">
    <property type="entry name" value="Hsp_70_fam"/>
</dbReference>
<accession>A0A3N2E0F1</accession>
<evidence type="ECO:0000313" key="3">
    <source>
        <dbReference type="EMBL" id="ROS05045.1"/>
    </source>
</evidence>
<evidence type="ECO:0000256" key="2">
    <source>
        <dbReference type="ARBA" id="ARBA00022840"/>
    </source>
</evidence>
<keyword evidence="2" id="KW-0067">ATP-binding</keyword>
<dbReference type="Gene3D" id="3.30.420.40">
    <property type="match status" value="3"/>
</dbReference>
<organism evidence="3 4">
    <name type="scientific">Sinobacterium caligoides</name>
    <dbReference type="NCBI Taxonomy" id="933926"/>
    <lineage>
        <taxon>Bacteria</taxon>
        <taxon>Pseudomonadati</taxon>
        <taxon>Pseudomonadota</taxon>
        <taxon>Gammaproteobacteria</taxon>
        <taxon>Cellvibrionales</taxon>
        <taxon>Spongiibacteraceae</taxon>
        <taxon>Sinobacterium</taxon>
    </lineage>
</organism>
<protein>
    <submittedName>
        <fullName evidence="3">Putative chaperone protein</fullName>
    </submittedName>
</protein>
<gene>
    <name evidence="3" type="ORF">EDC56_0567</name>
</gene>
<dbReference type="Pfam" id="PF00012">
    <property type="entry name" value="HSP70"/>
    <property type="match status" value="2"/>
</dbReference>
<dbReference type="Gene3D" id="3.90.640.10">
    <property type="entry name" value="Actin, Chain A, domain 4"/>
    <property type="match status" value="2"/>
</dbReference>
<keyword evidence="4" id="KW-1185">Reference proteome</keyword>